<feature type="transmembrane region" description="Helical" evidence="1">
    <location>
        <begin position="69"/>
        <end position="87"/>
    </location>
</feature>
<dbReference type="Pfam" id="PF10066">
    <property type="entry name" value="DUF2304"/>
    <property type="match status" value="1"/>
</dbReference>
<dbReference type="InterPro" id="IPR019277">
    <property type="entry name" value="DUF2304"/>
</dbReference>
<dbReference type="RefSeq" id="WP_123220106.1">
    <property type="nucleotide sequence ID" value="NZ_JACHYQ010000003.1"/>
</dbReference>
<proteinExistence type="predicted"/>
<protein>
    <submittedName>
        <fullName evidence="2">DUF2304 domain-containing protein</fullName>
    </submittedName>
</protein>
<accession>A0A3N0I8H3</accession>
<evidence type="ECO:0000256" key="1">
    <source>
        <dbReference type="SAM" id="Phobius"/>
    </source>
</evidence>
<comment type="caution">
    <text evidence="2">The sequence shown here is derived from an EMBL/GenBank/DDBJ whole genome shotgun (WGS) entry which is preliminary data.</text>
</comment>
<dbReference type="Proteomes" id="UP000271472">
    <property type="component" value="Unassembled WGS sequence"/>
</dbReference>
<name>A0A3N0I8H3_9ACTN</name>
<reference evidence="3" key="1">
    <citation type="submission" date="2018-05" db="EMBL/GenBank/DDBJ databases">
        <title>Genome Sequencing of selected type strains of the family Eggerthellaceae.</title>
        <authorList>
            <person name="Danylec N."/>
            <person name="Stoll D.A."/>
            <person name="Doetsch A."/>
            <person name="Huch M."/>
        </authorList>
    </citation>
    <scope>NUCLEOTIDE SEQUENCE [LARGE SCALE GENOMIC DNA]</scope>
    <source>
        <strain evidence="3">DSM 22006</strain>
    </source>
</reference>
<keyword evidence="3" id="KW-1185">Reference proteome</keyword>
<sequence length="124" mass="13978">MSYLFPATLFVGALLTFWLVLRKIRKAEVAIADSVFWFLFALSLVLMGAFRQIPFFFADVFGIESPSNFVFMYVIAVLVIREFYTTVEVSQLRAKVRSLVQTEALSNACNCNDTVAGSINTKED</sequence>
<keyword evidence="1" id="KW-1133">Transmembrane helix</keyword>
<dbReference type="EMBL" id="QIBZ01000019">
    <property type="protein sequence ID" value="RNM33198.1"/>
    <property type="molecule type" value="Genomic_DNA"/>
</dbReference>
<keyword evidence="1" id="KW-0472">Membrane</keyword>
<feature type="transmembrane region" description="Helical" evidence="1">
    <location>
        <begin position="36"/>
        <end position="57"/>
    </location>
</feature>
<dbReference type="OrthoDB" id="3186517at2"/>
<dbReference type="GeneID" id="98663379"/>
<dbReference type="AlphaFoldDB" id="A0A3N0I8H3"/>
<organism evidence="2 3">
    <name type="scientific">Slackia isoflavoniconvertens</name>
    <dbReference type="NCBI Taxonomy" id="572010"/>
    <lineage>
        <taxon>Bacteria</taxon>
        <taxon>Bacillati</taxon>
        <taxon>Actinomycetota</taxon>
        <taxon>Coriobacteriia</taxon>
        <taxon>Eggerthellales</taxon>
        <taxon>Eggerthellaceae</taxon>
        <taxon>Slackia</taxon>
    </lineage>
</organism>
<gene>
    <name evidence="2" type="ORF">DMP05_08875</name>
</gene>
<keyword evidence="1" id="KW-0812">Transmembrane</keyword>
<evidence type="ECO:0000313" key="3">
    <source>
        <dbReference type="Proteomes" id="UP000271472"/>
    </source>
</evidence>
<feature type="transmembrane region" description="Helical" evidence="1">
    <location>
        <begin position="6"/>
        <end position="24"/>
    </location>
</feature>
<evidence type="ECO:0000313" key="2">
    <source>
        <dbReference type="EMBL" id="RNM33198.1"/>
    </source>
</evidence>